<dbReference type="Proteomes" id="UP000201570">
    <property type="component" value="Segment"/>
</dbReference>
<accession>A0A0K1Y5T2</accession>
<dbReference type="RefSeq" id="YP_009199279.1">
    <property type="nucleotide sequence ID" value="NC_028807.1"/>
</dbReference>
<feature type="region of interest" description="Disordered" evidence="1">
    <location>
        <begin position="36"/>
        <end position="56"/>
    </location>
</feature>
<evidence type="ECO:0000313" key="2">
    <source>
        <dbReference type="EMBL" id="AKY02180.1"/>
    </source>
</evidence>
<feature type="compositionally biased region" description="Low complexity" evidence="1">
    <location>
        <begin position="36"/>
        <end position="45"/>
    </location>
</feature>
<dbReference type="GeneID" id="26626363"/>
<dbReference type="OrthoDB" id="29121at10239"/>
<dbReference type="EMBL" id="KT221033">
    <property type="protein sequence ID" value="AKY02180.1"/>
    <property type="molecule type" value="Genomic_DNA"/>
</dbReference>
<reference evidence="2 3" key="1">
    <citation type="submission" date="2015-06" db="EMBL/GenBank/DDBJ databases">
        <title>Complete genomic sequence analysis of Two virulent actinophages of Streptomyces flavovirens.</title>
        <authorList>
            <person name="Sharaf A."/>
            <person name="Marie E."/>
            <person name="ElBaz R."/>
            <person name="Elmaghraby I."/>
            <person name="Mercati F."/>
        </authorList>
    </citation>
    <scope>NUCLEOTIDE SEQUENCE [LARGE SCALE GENOMIC DNA]</scope>
</reference>
<dbReference type="KEGG" id="vg:26626363"/>
<protein>
    <submittedName>
        <fullName evidence="2">Uncharacterized protein</fullName>
    </submittedName>
</protein>
<keyword evidence="3" id="KW-1185">Reference proteome</keyword>
<gene>
    <name evidence="2" type="ORF">SF1_310</name>
</gene>
<organism evidence="2 3">
    <name type="scientific">Streptomyces phage SF1</name>
    <dbReference type="NCBI Taxonomy" id="1690817"/>
    <lineage>
        <taxon>Viruses</taxon>
        <taxon>Duplodnaviria</taxon>
        <taxon>Heunggongvirae</taxon>
        <taxon>Uroviricota</taxon>
        <taxon>Caudoviricetes</taxon>
        <taxon>Sfunavirus</taxon>
        <taxon>Sfunavirus SF1</taxon>
    </lineage>
</organism>
<proteinExistence type="predicted"/>
<sequence>MTMARPSFRPNRRNIAGFLKTPATHALIERKTRAAESAASAAARSDGWGGQFRTDVETGDKRARGAVIGDYSTPYPEVSRRALLRALDAARGAE</sequence>
<evidence type="ECO:0000256" key="1">
    <source>
        <dbReference type="SAM" id="MobiDB-lite"/>
    </source>
</evidence>
<name>A0A0K1Y5T2_9CAUD</name>
<evidence type="ECO:0000313" key="3">
    <source>
        <dbReference type="Proteomes" id="UP000201570"/>
    </source>
</evidence>